<dbReference type="Gene3D" id="3.30.420.10">
    <property type="entry name" value="Ribonuclease H-like superfamily/Ribonuclease H"/>
    <property type="match status" value="1"/>
</dbReference>
<dbReference type="InterPro" id="IPR036397">
    <property type="entry name" value="RNaseH_sf"/>
</dbReference>
<comment type="caution">
    <text evidence="1">The sequence shown here is derived from an EMBL/GenBank/DDBJ whole genome shotgun (WGS) entry which is preliminary data.</text>
</comment>
<dbReference type="GO" id="GO:0003676">
    <property type="term" value="F:nucleic acid binding"/>
    <property type="evidence" value="ECO:0007669"/>
    <property type="project" value="InterPro"/>
</dbReference>
<protein>
    <submittedName>
        <fullName evidence="1">Uncharacterized protein</fullName>
    </submittedName>
</protein>
<accession>A0A820KNX9</accession>
<feature type="non-terminal residue" evidence="1">
    <location>
        <position position="1"/>
    </location>
</feature>
<name>A0A820KNX9_9BILA</name>
<dbReference type="Proteomes" id="UP000663836">
    <property type="component" value="Unassembled WGS sequence"/>
</dbReference>
<evidence type="ECO:0000313" key="1">
    <source>
        <dbReference type="EMBL" id="CAF4345806.1"/>
    </source>
</evidence>
<evidence type="ECO:0000313" key="2">
    <source>
        <dbReference type="Proteomes" id="UP000663836"/>
    </source>
</evidence>
<dbReference type="EMBL" id="CAJOBD010049096">
    <property type="protein sequence ID" value="CAF4345806.1"/>
    <property type="molecule type" value="Genomic_DNA"/>
</dbReference>
<sequence length="115" mass="13877">PIIYTYNTGVHSTTGYSPFQLMFGRYPVLPLDHTPSIFKFNRPNDYWMILIKYMNIYRQAARQHTLFHQQQSKQHFDHNRRDPQYEINDLVFWKVPGHRGKLEERFSGPYTIISK</sequence>
<organism evidence="1 2">
    <name type="scientific">Rotaria sordida</name>
    <dbReference type="NCBI Taxonomy" id="392033"/>
    <lineage>
        <taxon>Eukaryota</taxon>
        <taxon>Metazoa</taxon>
        <taxon>Spiralia</taxon>
        <taxon>Gnathifera</taxon>
        <taxon>Rotifera</taxon>
        <taxon>Eurotatoria</taxon>
        <taxon>Bdelloidea</taxon>
        <taxon>Philodinida</taxon>
        <taxon>Philodinidae</taxon>
        <taxon>Rotaria</taxon>
    </lineage>
</organism>
<reference evidence="1" key="1">
    <citation type="submission" date="2021-02" db="EMBL/GenBank/DDBJ databases">
        <authorList>
            <person name="Nowell W R."/>
        </authorList>
    </citation>
    <scope>NUCLEOTIDE SEQUENCE</scope>
</reference>
<proteinExistence type="predicted"/>
<gene>
    <name evidence="1" type="ORF">JBS370_LOCUS41770</name>
</gene>
<dbReference type="AlphaFoldDB" id="A0A820KNX9"/>